<evidence type="ECO:0000313" key="9">
    <source>
        <dbReference type="EMBL" id="CAE0363827.1"/>
    </source>
</evidence>
<protein>
    <recommendedName>
        <fullName evidence="8">EF-hand domain-containing protein</fullName>
    </recommendedName>
</protein>
<dbReference type="PROSITE" id="PS50222">
    <property type="entry name" value="EF_HAND_2"/>
    <property type="match status" value="1"/>
</dbReference>
<proteinExistence type="inferred from homology"/>
<evidence type="ECO:0000256" key="1">
    <source>
        <dbReference type="ARBA" id="ARBA00004370"/>
    </source>
</evidence>
<comment type="similarity">
    <text evidence="2">Belongs to the FUN14 family.</text>
</comment>
<evidence type="ECO:0000256" key="3">
    <source>
        <dbReference type="ARBA" id="ARBA00022692"/>
    </source>
</evidence>
<keyword evidence="6" id="KW-0175">Coiled coil</keyword>
<evidence type="ECO:0000259" key="8">
    <source>
        <dbReference type="PROSITE" id="PS50222"/>
    </source>
</evidence>
<dbReference type="GO" id="GO:0016020">
    <property type="term" value="C:membrane"/>
    <property type="evidence" value="ECO:0007669"/>
    <property type="project" value="UniProtKB-SubCell"/>
</dbReference>
<keyword evidence="4 7" id="KW-1133">Transmembrane helix</keyword>
<feature type="coiled-coil region" evidence="6">
    <location>
        <begin position="7"/>
        <end position="44"/>
    </location>
</feature>
<keyword evidence="5 7" id="KW-0472">Membrane</keyword>
<evidence type="ECO:0000256" key="2">
    <source>
        <dbReference type="ARBA" id="ARBA00009160"/>
    </source>
</evidence>
<evidence type="ECO:0000256" key="5">
    <source>
        <dbReference type="ARBA" id="ARBA00023136"/>
    </source>
</evidence>
<dbReference type="PANTHER" id="PTHR21346">
    <property type="entry name" value="FUN14 DOMAIN CONTAINING"/>
    <property type="match status" value="1"/>
</dbReference>
<gene>
    <name evidence="9" type="ORF">ALAG00032_LOCUS4568</name>
</gene>
<dbReference type="AlphaFoldDB" id="A0A7S3NKM3"/>
<dbReference type="CDD" id="cd14686">
    <property type="entry name" value="bZIP"/>
    <property type="match status" value="1"/>
</dbReference>
<reference evidence="9" key="1">
    <citation type="submission" date="2021-01" db="EMBL/GenBank/DDBJ databases">
        <authorList>
            <person name="Corre E."/>
            <person name="Pelletier E."/>
            <person name="Niang G."/>
            <person name="Scheremetjew M."/>
            <person name="Finn R."/>
            <person name="Kale V."/>
            <person name="Holt S."/>
            <person name="Cochrane G."/>
            <person name="Meng A."/>
            <person name="Brown T."/>
            <person name="Cohen L."/>
        </authorList>
    </citation>
    <scope>NUCLEOTIDE SEQUENCE</scope>
    <source>
        <strain evidence="9">CCMP1510</strain>
    </source>
</reference>
<feature type="transmembrane region" description="Helical" evidence="7">
    <location>
        <begin position="47"/>
        <end position="69"/>
    </location>
</feature>
<organism evidence="9">
    <name type="scientific">Aureoumbra lagunensis</name>
    <dbReference type="NCBI Taxonomy" id="44058"/>
    <lineage>
        <taxon>Eukaryota</taxon>
        <taxon>Sar</taxon>
        <taxon>Stramenopiles</taxon>
        <taxon>Ochrophyta</taxon>
        <taxon>Pelagophyceae</taxon>
        <taxon>Pelagomonadales</taxon>
        <taxon>Aureoumbra</taxon>
    </lineage>
</organism>
<dbReference type="InterPro" id="IPR018247">
    <property type="entry name" value="EF_Hand_1_Ca_BS"/>
</dbReference>
<feature type="domain" description="EF-hand" evidence="8">
    <location>
        <begin position="105"/>
        <end position="134"/>
    </location>
</feature>
<dbReference type="EMBL" id="HBIJ01006485">
    <property type="protein sequence ID" value="CAE0363827.1"/>
    <property type="molecule type" value="Transcribed_RNA"/>
</dbReference>
<dbReference type="InterPro" id="IPR002048">
    <property type="entry name" value="EF_hand_dom"/>
</dbReference>
<keyword evidence="3 7" id="KW-0812">Transmembrane</keyword>
<dbReference type="GO" id="GO:0005509">
    <property type="term" value="F:calcium ion binding"/>
    <property type="evidence" value="ECO:0007669"/>
    <property type="project" value="InterPro"/>
</dbReference>
<evidence type="ECO:0000256" key="6">
    <source>
        <dbReference type="SAM" id="Coils"/>
    </source>
</evidence>
<name>A0A7S3NKM3_9STRA</name>
<evidence type="ECO:0000256" key="7">
    <source>
        <dbReference type="SAM" id="Phobius"/>
    </source>
</evidence>
<sequence>MGGSSSREKAKQLEKELAERTKEYEELKSRMESLEKNKSANQDLTDMLLPITNQALIGGTLGYVSGFALNAVGRIAAVGVGLGFMMLQGFSYLGYIDVDWRKIERDYMKKLDRDGDGKVTADDFDILWRDFKDVLAFNLPAGSGFTGGLLWGANVATARVAGAAAVAGAGARLLMPRLALGAGAGATGIPALVVAIKKRFETPEDPIVAEYNDNTALDN</sequence>
<accession>A0A7S3NKM3</accession>
<dbReference type="Pfam" id="PF04930">
    <property type="entry name" value="FUN14"/>
    <property type="match status" value="1"/>
</dbReference>
<evidence type="ECO:0000256" key="4">
    <source>
        <dbReference type="ARBA" id="ARBA00022989"/>
    </source>
</evidence>
<comment type="subcellular location">
    <subcellularLocation>
        <location evidence="1">Membrane</location>
    </subcellularLocation>
</comment>
<dbReference type="PANTHER" id="PTHR21346:SF10">
    <property type="entry name" value="TRANSMEMBRANE PROTEIN"/>
    <property type="match status" value="1"/>
</dbReference>
<dbReference type="InterPro" id="IPR007014">
    <property type="entry name" value="FUN14"/>
</dbReference>
<dbReference type="PROSITE" id="PS00018">
    <property type="entry name" value="EF_HAND_1"/>
    <property type="match status" value="1"/>
</dbReference>
<feature type="transmembrane region" description="Helical" evidence="7">
    <location>
        <begin position="75"/>
        <end position="95"/>
    </location>
</feature>